<protein>
    <submittedName>
        <fullName evidence="1">CTP synthetase</fullName>
    </submittedName>
</protein>
<gene>
    <name evidence="1" type="ORF">HARCEL1_06585</name>
</gene>
<dbReference type="GeneID" id="36512158"/>
<accession>A0A2R4X0U5</accession>
<organism evidence="1 2">
    <name type="scientific">Halococcoides cellulosivorans</name>
    <dbReference type="NCBI Taxonomy" id="1679096"/>
    <lineage>
        <taxon>Archaea</taxon>
        <taxon>Methanobacteriati</taxon>
        <taxon>Methanobacteriota</taxon>
        <taxon>Stenosarchaea group</taxon>
        <taxon>Halobacteria</taxon>
        <taxon>Halobacteriales</taxon>
        <taxon>Haloarculaceae</taxon>
        <taxon>Halococcoides</taxon>
    </lineage>
</organism>
<dbReference type="KEGG" id="harc:HARCEL1_06585"/>
<evidence type="ECO:0000313" key="2">
    <source>
        <dbReference type="Proteomes" id="UP000244727"/>
    </source>
</evidence>
<dbReference type="Proteomes" id="UP000244727">
    <property type="component" value="Chromosome"/>
</dbReference>
<dbReference type="InterPro" id="IPR055550">
    <property type="entry name" value="DUF7126"/>
</dbReference>
<dbReference type="EMBL" id="CP028858">
    <property type="protein sequence ID" value="AWB27391.1"/>
    <property type="molecule type" value="Genomic_DNA"/>
</dbReference>
<keyword evidence="2" id="KW-1185">Reference proteome</keyword>
<dbReference type="RefSeq" id="WP_108381760.1">
    <property type="nucleotide sequence ID" value="NZ_CP028858.1"/>
</dbReference>
<sequence>MHVVLAGRHTNGLQAALDDAECSVSHIDEVVDRSALDDADIESADVYLLTEMDQATTIAVAKDCNPDVRVVVYDDASLPDFASRQTDVAVDPALVDPETVVETLTEDAA</sequence>
<proteinExistence type="predicted"/>
<dbReference type="Pfam" id="PF23443">
    <property type="entry name" value="DUF7126"/>
    <property type="match status" value="1"/>
</dbReference>
<dbReference type="AlphaFoldDB" id="A0A2R4X0U5"/>
<reference evidence="1 2" key="1">
    <citation type="submission" date="2018-04" db="EMBL/GenBank/DDBJ databases">
        <title>Halococcoides cellulosivorans gen. nov., sp. nov., an extremely halophilic cellulose-utilizing haloarchaeon from hypersaline lakes.</title>
        <authorList>
            <person name="Sorokin D.Y."/>
            <person name="Toshchakov S.V."/>
            <person name="Samarov N.I."/>
            <person name="Korzhenkov A."/>
            <person name="Kublanov I.V."/>
        </authorList>
    </citation>
    <scope>NUCLEOTIDE SEQUENCE [LARGE SCALE GENOMIC DNA]</scope>
    <source>
        <strain evidence="1 2">HArcel1</strain>
    </source>
</reference>
<evidence type="ECO:0000313" key="1">
    <source>
        <dbReference type="EMBL" id="AWB27391.1"/>
    </source>
</evidence>
<name>A0A2R4X0U5_9EURY</name>